<proteinExistence type="predicted"/>
<accession>A0A0A2LMU9</accession>
<dbReference type="Proteomes" id="UP000030129">
    <property type="component" value="Unassembled WGS sequence"/>
</dbReference>
<dbReference type="SUPFAM" id="SSF110997">
    <property type="entry name" value="Sporulation related repeat"/>
    <property type="match status" value="1"/>
</dbReference>
<reference evidence="3 4" key="1">
    <citation type="submission" date="2013-09" db="EMBL/GenBank/DDBJ databases">
        <authorList>
            <person name="Zeng Z."/>
            <person name="Chen C."/>
        </authorList>
    </citation>
    <scope>NUCLEOTIDE SEQUENCE [LARGE SCALE GENOMIC DNA]</scope>
    <source>
        <strain evidence="3 4">F44-8</strain>
    </source>
</reference>
<keyword evidence="1" id="KW-0732">Signal</keyword>
<dbReference type="AlphaFoldDB" id="A0A0A2LMU9"/>
<organism evidence="3 4">
    <name type="scientific">Flavobacterium beibuense F44-8</name>
    <dbReference type="NCBI Taxonomy" id="1406840"/>
    <lineage>
        <taxon>Bacteria</taxon>
        <taxon>Pseudomonadati</taxon>
        <taxon>Bacteroidota</taxon>
        <taxon>Flavobacteriia</taxon>
        <taxon>Flavobacteriales</taxon>
        <taxon>Flavobacteriaceae</taxon>
        <taxon>Flavobacterium</taxon>
    </lineage>
</organism>
<dbReference type="InterPro" id="IPR007730">
    <property type="entry name" value="SPOR-like_dom"/>
</dbReference>
<keyword evidence="4" id="KW-1185">Reference proteome</keyword>
<gene>
    <name evidence="3" type="ORF">Q763_10995</name>
</gene>
<protein>
    <submittedName>
        <fullName evidence="3">Sporulation protein</fullName>
    </submittedName>
</protein>
<dbReference type="STRING" id="1406840.Q763_10995"/>
<evidence type="ECO:0000256" key="1">
    <source>
        <dbReference type="SAM" id="SignalP"/>
    </source>
</evidence>
<dbReference type="GO" id="GO:0042834">
    <property type="term" value="F:peptidoglycan binding"/>
    <property type="evidence" value="ECO:0007669"/>
    <property type="project" value="InterPro"/>
</dbReference>
<evidence type="ECO:0000313" key="3">
    <source>
        <dbReference type="EMBL" id="KGO80533.1"/>
    </source>
</evidence>
<name>A0A0A2LMU9_9FLAO</name>
<dbReference type="RefSeq" id="WP_035134098.1">
    <property type="nucleotide sequence ID" value="NZ_JRLV01000010.1"/>
</dbReference>
<dbReference type="eggNOG" id="ENOG5032RMV">
    <property type="taxonomic scope" value="Bacteria"/>
</dbReference>
<feature type="chain" id="PRO_5001991327" evidence="1">
    <location>
        <begin position="26"/>
        <end position="129"/>
    </location>
</feature>
<comment type="caution">
    <text evidence="3">The sequence shown here is derived from an EMBL/GenBank/DDBJ whole genome shotgun (WGS) entry which is preliminary data.</text>
</comment>
<feature type="signal peptide" evidence="1">
    <location>
        <begin position="1"/>
        <end position="25"/>
    </location>
</feature>
<dbReference type="Gene3D" id="3.30.70.1070">
    <property type="entry name" value="Sporulation related repeat"/>
    <property type="match status" value="1"/>
</dbReference>
<dbReference type="EMBL" id="JRLV01000010">
    <property type="protein sequence ID" value="KGO80533.1"/>
    <property type="molecule type" value="Genomic_DNA"/>
</dbReference>
<dbReference type="Pfam" id="PF05036">
    <property type="entry name" value="SPOR"/>
    <property type="match status" value="1"/>
</dbReference>
<evidence type="ECO:0000313" key="4">
    <source>
        <dbReference type="Proteomes" id="UP000030129"/>
    </source>
</evidence>
<dbReference type="InterPro" id="IPR036680">
    <property type="entry name" value="SPOR-like_sf"/>
</dbReference>
<sequence>MRILKINALKIATVFLTFYSLESTAQQQENPISQDPKFEQLLNEKRKLNSNIDINDRYKIQIYYGENSNARKTLAEFKKEYQDLDGTIIFESPTYKVWVGSFKSRIEAERQLVKVKEKYPYALLIKPSK</sequence>
<feature type="domain" description="SPOR" evidence="2">
    <location>
        <begin position="57"/>
        <end position="120"/>
    </location>
</feature>
<evidence type="ECO:0000259" key="2">
    <source>
        <dbReference type="Pfam" id="PF05036"/>
    </source>
</evidence>